<accession>A0A927F5R3</accession>
<dbReference type="Proteomes" id="UP000622317">
    <property type="component" value="Unassembled WGS sequence"/>
</dbReference>
<feature type="domain" description="ABC transmembrane type-1" evidence="11">
    <location>
        <begin position="56"/>
        <end position="334"/>
    </location>
</feature>
<dbReference type="Pfam" id="PF00664">
    <property type="entry name" value="ABC_membrane"/>
    <property type="match status" value="1"/>
</dbReference>
<feature type="domain" description="ABC transporter" evidence="10">
    <location>
        <begin position="374"/>
        <end position="608"/>
    </location>
</feature>
<evidence type="ECO:0000259" key="10">
    <source>
        <dbReference type="PROSITE" id="PS50893"/>
    </source>
</evidence>
<dbReference type="AlphaFoldDB" id="A0A927F5R3"/>
<evidence type="ECO:0000256" key="8">
    <source>
        <dbReference type="ARBA" id="ARBA00023136"/>
    </source>
</evidence>
<dbReference type="InterPro" id="IPR017871">
    <property type="entry name" value="ABC_transporter-like_CS"/>
</dbReference>
<dbReference type="CDD" id="cd07346">
    <property type="entry name" value="ABC_6TM_exporters"/>
    <property type="match status" value="1"/>
</dbReference>
<dbReference type="SUPFAM" id="SSF52540">
    <property type="entry name" value="P-loop containing nucleoside triphosphate hydrolases"/>
    <property type="match status" value="1"/>
</dbReference>
<dbReference type="PROSITE" id="PS50893">
    <property type="entry name" value="ABC_TRANSPORTER_2"/>
    <property type="match status" value="1"/>
</dbReference>
<feature type="transmembrane region" description="Helical" evidence="9">
    <location>
        <begin position="276"/>
        <end position="299"/>
    </location>
</feature>
<dbReference type="PROSITE" id="PS00211">
    <property type="entry name" value="ABC_TRANSPORTER_1"/>
    <property type="match status" value="1"/>
</dbReference>
<evidence type="ECO:0000256" key="9">
    <source>
        <dbReference type="SAM" id="Phobius"/>
    </source>
</evidence>
<proteinExistence type="predicted"/>
<evidence type="ECO:0000256" key="2">
    <source>
        <dbReference type="ARBA" id="ARBA00022448"/>
    </source>
</evidence>
<feature type="transmembrane region" description="Helical" evidence="9">
    <location>
        <begin position="90"/>
        <end position="109"/>
    </location>
</feature>
<name>A0A927F5R3_9BACT</name>
<dbReference type="InterPro" id="IPR036640">
    <property type="entry name" value="ABC1_TM_sf"/>
</dbReference>
<dbReference type="CDD" id="cd03254">
    <property type="entry name" value="ABCC_Glucan_exporter_like"/>
    <property type="match status" value="1"/>
</dbReference>
<dbReference type="Gene3D" id="1.20.1560.10">
    <property type="entry name" value="ABC transporter type 1, transmembrane domain"/>
    <property type="match status" value="1"/>
</dbReference>
<evidence type="ECO:0000256" key="4">
    <source>
        <dbReference type="ARBA" id="ARBA00022692"/>
    </source>
</evidence>
<dbReference type="InterPro" id="IPR039421">
    <property type="entry name" value="Type_1_exporter"/>
</dbReference>
<keyword evidence="2" id="KW-0813">Transport</keyword>
<dbReference type="InterPro" id="IPR003439">
    <property type="entry name" value="ABC_transporter-like_ATP-bd"/>
</dbReference>
<dbReference type="Gene3D" id="3.40.50.300">
    <property type="entry name" value="P-loop containing nucleotide triphosphate hydrolases"/>
    <property type="match status" value="1"/>
</dbReference>
<dbReference type="GO" id="GO:0016887">
    <property type="term" value="F:ATP hydrolysis activity"/>
    <property type="evidence" value="ECO:0007669"/>
    <property type="project" value="InterPro"/>
</dbReference>
<comment type="subcellular location">
    <subcellularLocation>
        <location evidence="1">Cell membrane</location>
        <topology evidence="1">Multi-pass membrane protein</topology>
    </subcellularLocation>
</comment>
<dbReference type="EMBL" id="JACYFG010000006">
    <property type="protein sequence ID" value="MBD5778510.1"/>
    <property type="molecule type" value="Genomic_DNA"/>
</dbReference>
<dbReference type="PANTHER" id="PTHR43394">
    <property type="entry name" value="ATP-DEPENDENT PERMEASE MDL1, MITOCHONDRIAL"/>
    <property type="match status" value="1"/>
</dbReference>
<organism evidence="12 13">
    <name type="scientific">Pelagicoccus enzymogenes</name>
    <dbReference type="NCBI Taxonomy" id="2773457"/>
    <lineage>
        <taxon>Bacteria</taxon>
        <taxon>Pseudomonadati</taxon>
        <taxon>Verrucomicrobiota</taxon>
        <taxon>Opitutia</taxon>
        <taxon>Puniceicoccales</taxon>
        <taxon>Pelagicoccaceae</taxon>
        <taxon>Pelagicoccus</taxon>
    </lineage>
</organism>
<evidence type="ECO:0000256" key="3">
    <source>
        <dbReference type="ARBA" id="ARBA00022475"/>
    </source>
</evidence>
<feature type="transmembrane region" description="Helical" evidence="9">
    <location>
        <begin position="56"/>
        <end position="84"/>
    </location>
</feature>
<keyword evidence="8 9" id="KW-0472">Membrane</keyword>
<evidence type="ECO:0000256" key="1">
    <source>
        <dbReference type="ARBA" id="ARBA00004651"/>
    </source>
</evidence>
<dbReference type="GO" id="GO:0005524">
    <property type="term" value="F:ATP binding"/>
    <property type="evidence" value="ECO:0007669"/>
    <property type="project" value="UniProtKB-KW"/>
</dbReference>
<keyword evidence="6 12" id="KW-0067">ATP-binding</keyword>
<evidence type="ECO:0000313" key="13">
    <source>
        <dbReference type="Proteomes" id="UP000622317"/>
    </source>
</evidence>
<reference evidence="12" key="1">
    <citation type="submission" date="2020-09" db="EMBL/GenBank/DDBJ databases">
        <title>Pelagicoccus enzymogenes sp. nov. with an EPS production, isolated from marine sediment.</title>
        <authorList>
            <person name="Feng X."/>
        </authorList>
    </citation>
    <scope>NUCLEOTIDE SEQUENCE</scope>
    <source>
        <strain evidence="12">NFK12</strain>
    </source>
</reference>
<keyword evidence="13" id="KW-1185">Reference proteome</keyword>
<keyword evidence="7 9" id="KW-1133">Transmembrane helix</keyword>
<dbReference type="SMART" id="SM00382">
    <property type="entry name" value="AAA"/>
    <property type="match status" value="1"/>
</dbReference>
<dbReference type="Pfam" id="PF00005">
    <property type="entry name" value="ABC_tran"/>
    <property type="match status" value="1"/>
</dbReference>
<dbReference type="SUPFAM" id="SSF90123">
    <property type="entry name" value="ABC transporter transmembrane region"/>
    <property type="match status" value="1"/>
</dbReference>
<dbReference type="GO" id="GO:0015421">
    <property type="term" value="F:ABC-type oligopeptide transporter activity"/>
    <property type="evidence" value="ECO:0007669"/>
    <property type="project" value="TreeGrafter"/>
</dbReference>
<evidence type="ECO:0000256" key="5">
    <source>
        <dbReference type="ARBA" id="ARBA00022741"/>
    </source>
</evidence>
<dbReference type="PROSITE" id="PS50929">
    <property type="entry name" value="ABC_TM1F"/>
    <property type="match status" value="1"/>
</dbReference>
<feature type="transmembrane region" description="Helical" evidence="9">
    <location>
        <begin position="193"/>
        <end position="212"/>
    </location>
</feature>
<dbReference type="FunFam" id="3.40.50.300:FF:000221">
    <property type="entry name" value="Multidrug ABC transporter ATP-binding protein"/>
    <property type="match status" value="1"/>
</dbReference>
<dbReference type="RefSeq" id="WP_191615647.1">
    <property type="nucleotide sequence ID" value="NZ_JACYFG010000006.1"/>
</dbReference>
<dbReference type="InterPro" id="IPR003593">
    <property type="entry name" value="AAA+_ATPase"/>
</dbReference>
<gene>
    <name evidence="12" type="ORF">IEN85_03325</name>
</gene>
<dbReference type="InterPro" id="IPR027417">
    <property type="entry name" value="P-loop_NTPase"/>
</dbReference>
<sequence>MNDLKSPRGIDRTPREIGLLQRQRDSEEEAFTRPLEWSLITRLISYTKPIAFKRNLLIALTLVRAIQLPLLAWMVGSIIAGPIAQFDTDLLFWSVAGYLLLAFSTDFLFHFRQRFAQEIGETVVKTLRSEIFEAVQRQPMAFFQRVKLGSIIGRMTSDVQTLRTAIQDVFFVSIVQVGILVFAASLMAYTDLVMFAIVAALAPILWAINRHFRSRLSQSSRQTQESFSRVTANLAESVNGIRITQGFARESRNADLFRALIVDHARFNMMLARTSALLIPLLELNSQFFIALLLFVGGWRTLDGAMEIADLIRFFFLANLCFGPIQTLGSQFNQALIAMAGAERVFKLIDQEPDWTDAPSAQALPAKDASGIEVEFRDVTFSYVAGKPVLHDINFKAEAGQSIALVGHTGSGKSSILNLVSKFYLPDKGQIKLDGQDLLNLTSDSIHDQMGIVTQQNFLFSGTVLDNIRMPRPEASEAEVQKILLELDCDDLVEDLSHGLHTDVGERGASLSLGQRQLVCFARAMLANPRLLILDEATSAIDSLTEAKLQTALERLLLGRTSFIVAHRLSTIRKADLVLVLDKGRIVERGTHDKLLQAGGPYATLCQNFSS</sequence>
<evidence type="ECO:0000256" key="7">
    <source>
        <dbReference type="ARBA" id="ARBA00022989"/>
    </source>
</evidence>
<evidence type="ECO:0000313" key="12">
    <source>
        <dbReference type="EMBL" id="MBD5778510.1"/>
    </source>
</evidence>
<dbReference type="GO" id="GO:0005886">
    <property type="term" value="C:plasma membrane"/>
    <property type="evidence" value="ECO:0007669"/>
    <property type="project" value="UniProtKB-SubCell"/>
</dbReference>
<protein>
    <submittedName>
        <fullName evidence="12">ABC transporter ATP-binding protein</fullName>
    </submittedName>
</protein>
<keyword evidence="4 9" id="KW-0812">Transmembrane</keyword>
<keyword evidence="3" id="KW-1003">Cell membrane</keyword>
<comment type="caution">
    <text evidence="12">The sequence shown here is derived from an EMBL/GenBank/DDBJ whole genome shotgun (WGS) entry which is preliminary data.</text>
</comment>
<dbReference type="InterPro" id="IPR011527">
    <property type="entry name" value="ABC1_TM_dom"/>
</dbReference>
<dbReference type="PANTHER" id="PTHR43394:SF1">
    <property type="entry name" value="ATP-BINDING CASSETTE SUB-FAMILY B MEMBER 10, MITOCHONDRIAL"/>
    <property type="match status" value="1"/>
</dbReference>
<feature type="transmembrane region" description="Helical" evidence="9">
    <location>
        <begin position="169"/>
        <end position="187"/>
    </location>
</feature>
<evidence type="ECO:0000259" key="11">
    <source>
        <dbReference type="PROSITE" id="PS50929"/>
    </source>
</evidence>
<evidence type="ECO:0000256" key="6">
    <source>
        <dbReference type="ARBA" id="ARBA00022840"/>
    </source>
</evidence>
<keyword evidence="5" id="KW-0547">Nucleotide-binding</keyword>